<sequence length="128" mass="14807">ESASCSENINNLKTDDNVHNNTLEIAINISHSICQCNTTRIHNKCHTYTKDPQALGGRKENDLTLVVKRLLEELFLKKVCSWNPKEFTNMAVEKKLCLDDNLIENRVKLYRWISNRKIHAKNINNVNT</sequence>
<dbReference type="Proteomes" id="UP000789759">
    <property type="component" value="Unassembled WGS sequence"/>
</dbReference>
<accession>A0A9N9JPK5</accession>
<comment type="caution">
    <text evidence="1">The sequence shown here is derived from an EMBL/GenBank/DDBJ whole genome shotgun (WGS) entry which is preliminary data.</text>
</comment>
<name>A0A9N9JPK5_9GLOM</name>
<evidence type="ECO:0000313" key="2">
    <source>
        <dbReference type="Proteomes" id="UP000789759"/>
    </source>
</evidence>
<gene>
    <name evidence="1" type="ORF">CPELLU_LOCUS16845</name>
</gene>
<dbReference type="OrthoDB" id="2404417at2759"/>
<organism evidence="1 2">
    <name type="scientific">Cetraspora pellucida</name>
    <dbReference type="NCBI Taxonomy" id="1433469"/>
    <lineage>
        <taxon>Eukaryota</taxon>
        <taxon>Fungi</taxon>
        <taxon>Fungi incertae sedis</taxon>
        <taxon>Mucoromycota</taxon>
        <taxon>Glomeromycotina</taxon>
        <taxon>Glomeromycetes</taxon>
        <taxon>Diversisporales</taxon>
        <taxon>Gigasporaceae</taxon>
        <taxon>Cetraspora</taxon>
    </lineage>
</organism>
<keyword evidence="2" id="KW-1185">Reference proteome</keyword>
<reference evidence="1" key="1">
    <citation type="submission" date="2021-06" db="EMBL/GenBank/DDBJ databases">
        <authorList>
            <person name="Kallberg Y."/>
            <person name="Tangrot J."/>
            <person name="Rosling A."/>
        </authorList>
    </citation>
    <scope>NUCLEOTIDE SEQUENCE</scope>
    <source>
        <strain evidence="1">FL966</strain>
    </source>
</reference>
<feature type="non-terminal residue" evidence="1">
    <location>
        <position position="128"/>
    </location>
</feature>
<proteinExistence type="predicted"/>
<protein>
    <submittedName>
        <fullName evidence="1">5918_t:CDS:1</fullName>
    </submittedName>
</protein>
<evidence type="ECO:0000313" key="1">
    <source>
        <dbReference type="EMBL" id="CAG8788427.1"/>
    </source>
</evidence>
<dbReference type="AlphaFoldDB" id="A0A9N9JPK5"/>
<dbReference type="EMBL" id="CAJVQA010026234">
    <property type="protein sequence ID" value="CAG8788427.1"/>
    <property type="molecule type" value="Genomic_DNA"/>
</dbReference>